<organism evidence="11 12">
    <name type="scientific">Paenibacillus athensensis</name>
    <dbReference type="NCBI Taxonomy" id="1967502"/>
    <lineage>
        <taxon>Bacteria</taxon>
        <taxon>Bacillati</taxon>
        <taxon>Bacillota</taxon>
        <taxon>Bacilli</taxon>
        <taxon>Bacillales</taxon>
        <taxon>Paenibacillaceae</taxon>
        <taxon>Paenibacillus</taxon>
    </lineage>
</organism>
<evidence type="ECO:0000256" key="2">
    <source>
        <dbReference type="ARBA" id="ARBA00007957"/>
    </source>
</evidence>
<dbReference type="Pfam" id="PF01475">
    <property type="entry name" value="FUR"/>
    <property type="match status" value="1"/>
</dbReference>
<evidence type="ECO:0000313" key="12">
    <source>
        <dbReference type="Proteomes" id="UP000298246"/>
    </source>
</evidence>
<keyword evidence="7" id="KW-0238">DNA-binding</keyword>
<dbReference type="Proteomes" id="UP000298246">
    <property type="component" value="Unassembled WGS sequence"/>
</dbReference>
<dbReference type="PANTHER" id="PTHR33202">
    <property type="entry name" value="ZINC UPTAKE REGULATION PROTEIN"/>
    <property type="match status" value="1"/>
</dbReference>
<dbReference type="InterPro" id="IPR036390">
    <property type="entry name" value="WH_DNA-bd_sf"/>
</dbReference>
<dbReference type="PANTHER" id="PTHR33202:SF1">
    <property type="entry name" value="FERRIC UPTAKE REGULATION PROTEIN"/>
    <property type="match status" value="1"/>
</dbReference>
<gene>
    <name evidence="11" type="ORF">B5M42_00795</name>
</gene>
<comment type="caution">
    <text evidence="11">The sequence shown here is derived from an EMBL/GenBank/DDBJ whole genome shotgun (WGS) entry which is preliminary data.</text>
</comment>
<dbReference type="InterPro" id="IPR002481">
    <property type="entry name" value="FUR"/>
</dbReference>
<reference evidence="11 12" key="1">
    <citation type="submission" date="2017-03" db="EMBL/GenBank/DDBJ databases">
        <title>Isolation of Levoglucosan Utilizing Bacteria.</title>
        <authorList>
            <person name="Arya A.S."/>
        </authorList>
    </citation>
    <scope>NUCLEOTIDE SEQUENCE [LARGE SCALE GENOMIC DNA]</scope>
    <source>
        <strain evidence="11 12">MEC069</strain>
    </source>
</reference>
<dbReference type="OrthoDB" id="8659436at2"/>
<accession>A0A4Y8QA88</accession>
<dbReference type="Gene3D" id="3.30.1490.190">
    <property type="match status" value="1"/>
</dbReference>
<dbReference type="EMBL" id="MYFO01000001">
    <property type="protein sequence ID" value="TFE91810.1"/>
    <property type="molecule type" value="Genomic_DNA"/>
</dbReference>
<comment type="subcellular location">
    <subcellularLocation>
        <location evidence="1">Cytoplasm</location>
    </subcellularLocation>
</comment>
<dbReference type="CDD" id="cd07153">
    <property type="entry name" value="Fur_like"/>
    <property type="match status" value="1"/>
</dbReference>
<feature type="binding site" evidence="10">
    <location>
        <position position="145"/>
    </location>
    <ligand>
        <name>Fe cation</name>
        <dbReference type="ChEBI" id="CHEBI:24875"/>
    </ligand>
</feature>
<name>A0A4Y8QA88_9BACL</name>
<feature type="binding site" evidence="10">
    <location>
        <position position="111"/>
    </location>
    <ligand>
        <name>Fe cation</name>
        <dbReference type="ChEBI" id="CHEBI:24875"/>
    </ligand>
</feature>
<evidence type="ECO:0000313" key="11">
    <source>
        <dbReference type="EMBL" id="TFE91810.1"/>
    </source>
</evidence>
<evidence type="ECO:0000256" key="3">
    <source>
        <dbReference type="ARBA" id="ARBA00022490"/>
    </source>
</evidence>
<dbReference type="GO" id="GO:0003700">
    <property type="term" value="F:DNA-binding transcription factor activity"/>
    <property type="evidence" value="ECO:0007669"/>
    <property type="project" value="InterPro"/>
</dbReference>
<keyword evidence="3" id="KW-0963">Cytoplasm</keyword>
<evidence type="ECO:0000256" key="6">
    <source>
        <dbReference type="ARBA" id="ARBA00023015"/>
    </source>
</evidence>
<dbReference type="Gene3D" id="1.10.10.10">
    <property type="entry name" value="Winged helix-like DNA-binding domain superfamily/Winged helix DNA-binding domain"/>
    <property type="match status" value="1"/>
</dbReference>
<feature type="binding site" evidence="9">
    <location>
        <position position="156"/>
    </location>
    <ligand>
        <name>Zn(2+)</name>
        <dbReference type="ChEBI" id="CHEBI:29105"/>
    </ligand>
</feature>
<feature type="binding site" evidence="9">
    <location>
        <position position="120"/>
    </location>
    <ligand>
        <name>Zn(2+)</name>
        <dbReference type="ChEBI" id="CHEBI:29105"/>
    </ligand>
</feature>
<dbReference type="InterPro" id="IPR036388">
    <property type="entry name" value="WH-like_DNA-bd_sf"/>
</dbReference>
<dbReference type="AlphaFoldDB" id="A0A4Y8QA88"/>
<keyword evidence="4" id="KW-0678">Repressor</keyword>
<proteinExistence type="inferred from homology"/>
<keyword evidence="9" id="KW-0479">Metal-binding</keyword>
<sequence>MLINRKFYNNFIGGSITVIDHNSSESMIQAMSSKGLRITEQRRTLARLFADAVGFLNPKDVYLGLALKHPGLSYDTVYRNLRILQEMGILEQFLFEDGVKFRMGCYGRHHHHHHMICLDCHTIIPLEFCPMHNMEIPDTFQIVRHSFEVYGYCEKCRKQDLATQVVSA</sequence>
<evidence type="ECO:0000256" key="1">
    <source>
        <dbReference type="ARBA" id="ARBA00004496"/>
    </source>
</evidence>
<dbReference type="SUPFAM" id="SSF46785">
    <property type="entry name" value="Winged helix' DNA-binding domain"/>
    <property type="match status" value="1"/>
</dbReference>
<dbReference type="GO" id="GO:0005737">
    <property type="term" value="C:cytoplasm"/>
    <property type="evidence" value="ECO:0007669"/>
    <property type="project" value="UniProtKB-SubCell"/>
</dbReference>
<dbReference type="GO" id="GO:0008270">
    <property type="term" value="F:zinc ion binding"/>
    <property type="evidence" value="ECO:0007669"/>
    <property type="project" value="TreeGrafter"/>
</dbReference>
<comment type="cofactor">
    <cofactor evidence="10">
        <name>Mn(2+)</name>
        <dbReference type="ChEBI" id="CHEBI:29035"/>
    </cofactor>
    <cofactor evidence="10">
        <name>Fe(2+)</name>
        <dbReference type="ChEBI" id="CHEBI:29033"/>
    </cofactor>
    <text evidence="10">Binds 1 Mn(2+) or Fe(2+) ion per subunit.</text>
</comment>
<protein>
    <submittedName>
        <fullName evidence="11">Transcriptional repressor</fullName>
    </submittedName>
</protein>
<evidence type="ECO:0000256" key="8">
    <source>
        <dbReference type="ARBA" id="ARBA00023163"/>
    </source>
</evidence>
<dbReference type="GO" id="GO:0045892">
    <property type="term" value="P:negative regulation of DNA-templated transcription"/>
    <property type="evidence" value="ECO:0007669"/>
    <property type="project" value="TreeGrafter"/>
</dbReference>
<feature type="binding site" evidence="9">
    <location>
        <position position="117"/>
    </location>
    <ligand>
        <name>Zn(2+)</name>
        <dbReference type="ChEBI" id="CHEBI:29105"/>
    </ligand>
</feature>
<comment type="cofactor">
    <cofactor evidence="9">
        <name>Zn(2+)</name>
        <dbReference type="ChEBI" id="CHEBI:29105"/>
    </cofactor>
    <text evidence="9">Binds 1 zinc ion per subunit.</text>
</comment>
<dbReference type="GO" id="GO:1900376">
    <property type="term" value="P:regulation of secondary metabolite biosynthetic process"/>
    <property type="evidence" value="ECO:0007669"/>
    <property type="project" value="TreeGrafter"/>
</dbReference>
<evidence type="ECO:0000256" key="7">
    <source>
        <dbReference type="ARBA" id="ARBA00023125"/>
    </source>
</evidence>
<evidence type="ECO:0000256" key="9">
    <source>
        <dbReference type="PIRSR" id="PIRSR602481-1"/>
    </source>
</evidence>
<feature type="binding site" evidence="9">
    <location>
        <position position="153"/>
    </location>
    <ligand>
        <name>Zn(2+)</name>
        <dbReference type="ChEBI" id="CHEBI:29105"/>
    </ligand>
</feature>
<evidence type="ECO:0000256" key="10">
    <source>
        <dbReference type="PIRSR" id="PIRSR602481-2"/>
    </source>
</evidence>
<evidence type="ECO:0000256" key="5">
    <source>
        <dbReference type="ARBA" id="ARBA00022833"/>
    </source>
</evidence>
<keyword evidence="5 9" id="KW-0862">Zinc</keyword>
<dbReference type="InterPro" id="IPR043135">
    <property type="entry name" value="Fur_C"/>
</dbReference>
<keyword evidence="8" id="KW-0804">Transcription</keyword>
<comment type="similarity">
    <text evidence="2">Belongs to the Fur family.</text>
</comment>
<dbReference type="GO" id="GO:0000976">
    <property type="term" value="F:transcription cis-regulatory region binding"/>
    <property type="evidence" value="ECO:0007669"/>
    <property type="project" value="TreeGrafter"/>
</dbReference>
<keyword evidence="10" id="KW-0408">Iron</keyword>
<evidence type="ECO:0000256" key="4">
    <source>
        <dbReference type="ARBA" id="ARBA00022491"/>
    </source>
</evidence>
<keyword evidence="12" id="KW-1185">Reference proteome</keyword>
<keyword evidence="6" id="KW-0805">Transcription regulation</keyword>